<dbReference type="InterPro" id="IPR036056">
    <property type="entry name" value="Fibrinogen-like_C"/>
</dbReference>
<evidence type="ECO:0000313" key="3">
    <source>
        <dbReference type="Proteomes" id="UP000245119"/>
    </source>
</evidence>
<feature type="domain" description="Fibrinogen C-terminal" evidence="1">
    <location>
        <begin position="37"/>
        <end position="91"/>
    </location>
</feature>
<dbReference type="InterPro" id="IPR014716">
    <property type="entry name" value="Fibrinogen_a/b/g_C_1"/>
</dbReference>
<dbReference type="SUPFAM" id="SSF56496">
    <property type="entry name" value="Fibrinogen C-terminal domain-like"/>
    <property type="match status" value="1"/>
</dbReference>
<proteinExistence type="predicted"/>
<dbReference type="EMBL" id="PZQS01000019">
    <property type="protein sequence ID" value="PVD18236.1"/>
    <property type="molecule type" value="Genomic_DNA"/>
</dbReference>
<name>A0A2T7NAN8_POMCA</name>
<sequence length="93" mass="10194">MTSDTSVVHENLSKINTNISLLDLSVDMRSLSCLVSGIDAIGELASYDTRLRVELVDWTGTQYWAEYSHFSLGSPQGDYQLYASGYSGTAGTY</sequence>
<dbReference type="Proteomes" id="UP000245119">
    <property type="component" value="Unassembled WGS sequence"/>
</dbReference>
<accession>A0A2T7NAN8</accession>
<dbReference type="Pfam" id="PF00147">
    <property type="entry name" value="Fibrinogen_C"/>
    <property type="match status" value="1"/>
</dbReference>
<reference evidence="2 3" key="1">
    <citation type="submission" date="2018-04" db="EMBL/GenBank/DDBJ databases">
        <title>The genome of golden apple snail Pomacea canaliculata provides insight into stress tolerance and invasive adaptation.</title>
        <authorList>
            <person name="Liu C."/>
            <person name="Liu B."/>
            <person name="Ren Y."/>
            <person name="Zhang Y."/>
            <person name="Wang H."/>
            <person name="Li S."/>
            <person name="Jiang F."/>
            <person name="Yin L."/>
            <person name="Zhang G."/>
            <person name="Qian W."/>
            <person name="Fan W."/>
        </authorList>
    </citation>
    <scope>NUCLEOTIDE SEQUENCE [LARGE SCALE GENOMIC DNA]</scope>
    <source>
        <strain evidence="2">SZHN2017</strain>
        <tissue evidence="2">Muscle</tissue>
    </source>
</reference>
<keyword evidence="3" id="KW-1185">Reference proteome</keyword>
<dbReference type="InterPro" id="IPR002181">
    <property type="entry name" value="Fibrinogen_a/b/g_C_dom"/>
</dbReference>
<evidence type="ECO:0000313" key="2">
    <source>
        <dbReference type="EMBL" id="PVD18236.1"/>
    </source>
</evidence>
<evidence type="ECO:0000259" key="1">
    <source>
        <dbReference type="Pfam" id="PF00147"/>
    </source>
</evidence>
<dbReference type="Gene3D" id="3.90.215.10">
    <property type="entry name" value="Gamma Fibrinogen, chain A, domain 1"/>
    <property type="match status" value="1"/>
</dbReference>
<gene>
    <name evidence="2" type="ORF">C0Q70_21783</name>
</gene>
<protein>
    <recommendedName>
        <fullName evidence="1">Fibrinogen C-terminal domain-containing protein</fullName>
    </recommendedName>
</protein>
<comment type="caution">
    <text evidence="2">The sequence shown here is derived from an EMBL/GenBank/DDBJ whole genome shotgun (WGS) entry which is preliminary data.</text>
</comment>
<organism evidence="2 3">
    <name type="scientific">Pomacea canaliculata</name>
    <name type="common">Golden apple snail</name>
    <dbReference type="NCBI Taxonomy" id="400727"/>
    <lineage>
        <taxon>Eukaryota</taxon>
        <taxon>Metazoa</taxon>
        <taxon>Spiralia</taxon>
        <taxon>Lophotrochozoa</taxon>
        <taxon>Mollusca</taxon>
        <taxon>Gastropoda</taxon>
        <taxon>Caenogastropoda</taxon>
        <taxon>Architaenioglossa</taxon>
        <taxon>Ampullarioidea</taxon>
        <taxon>Ampullariidae</taxon>
        <taxon>Pomacea</taxon>
    </lineage>
</organism>
<dbReference type="AlphaFoldDB" id="A0A2T7NAN8"/>
<dbReference type="OrthoDB" id="6275059at2759"/>